<proteinExistence type="predicted"/>
<keyword evidence="1" id="KW-0812">Transmembrane</keyword>
<feature type="transmembrane region" description="Helical" evidence="1">
    <location>
        <begin position="86"/>
        <end position="109"/>
    </location>
</feature>
<accession>A0AA40C2W4</accession>
<sequence>MDDKQNITTTPVKNQCTQLEHRLACAYLFLQNVLGNIFLRLYLFPRLPGRSMVHLAILVTTRVVVSYTSRVQYTATTGADFGRLNWWLQFVVGFLPTWLVDLTLGGCYYECTVRSLARGYCAAGAVRG</sequence>
<feature type="transmembrane region" description="Helical" evidence="1">
    <location>
        <begin position="23"/>
        <end position="43"/>
    </location>
</feature>
<keyword evidence="1" id="KW-0472">Membrane</keyword>
<dbReference type="EMBL" id="JAULSU010000003">
    <property type="protein sequence ID" value="KAK0622343.1"/>
    <property type="molecule type" value="Genomic_DNA"/>
</dbReference>
<dbReference type="Proteomes" id="UP001175000">
    <property type="component" value="Unassembled WGS sequence"/>
</dbReference>
<gene>
    <name evidence="2" type="ORF">B0T14DRAFT_563802</name>
</gene>
<comment type="caution">
    <text evidence="2">The sequence shown here is derived from an EMBL/GenBank/DDBJ whole genome shotgun (WGS) entry which is preliminary data.</text>
</comment>
<dbReference type="AlphaFoldDB" id="A0AA40C2W4"/>
<organism evidence="2 3">
    <name type="scientific">Immersiella caudata</name>
    <dbReference type="NCBI Taxonomy" id="314043"/>
    <lineage>
        <taxon>Eukaryota</taxon>
        <taxon>Fungi</taxon>
        <taxon>Dikarya</taxon>
        <taxon>Ascomycota</taxon>
        <taxon>Pezizomycotina</taxon>
        <taxon>Sordariomycetes</taxon>
        <taxon>Sordariomycetidae</taxon>
        <taxon>Sordariales</taxon>
        <taxon>Lasiosphaeriaceae</taxon>
        <taxon>Immersiella</taxon>
    </lineage>
</organism>
<reference evidence="2" key="1">
    <citation type="submission" date="2023-06" db="EMBL/GenBank/DDBJ databases">
        <title>Genome-scale phylogeny and comparative genomics of the fungal order Sordariales.</title>
        <authorList>
            <consortium name="Lawrence Berkeley National Laboratory"/>
            <person name="Hensen N."/>
            <person name="Bonometti L."/>
            <person name="Westerberg I."/>
            <person name="Brannstrom I.O."/>
            <person name="Guillou S."/>
            <person name="Cros-Aarteil S."/>
            <person name="Calhoun S."/>
            <person name="Haridas S."/>
            <person name="Kuo A."/>
            <person name="Mondo S."/>
            <person name="Pangilinan J."/>
            <person name="Riley R."/>
            <person name="Labutti K."/>
            <person name="Andreopoulos B."/>
            <person name="Lipzen A."/>
            <person name="Chen C."/>
            <person name="Yanf M."/>
            <person name="Daum C."/>
            <person name="Ng V."/>
            <person name="Clum A."/>
            <person name="Steindorff A."/>
            <person name="Ohm R."/>
            <person name="Martin F."/>
            <person name="Silar P."/>
            <person name="Natvig D."/>
            <person name="Lalanne C."/>
            <person name="Gautier V."/>
            <person name="Ament-Velasquez S.L."/>
            <person name="Kruys A."/>
            <person name="Hutchinson M.I."/>
            <person name="Powell A.J."/>
            <person name="Barry K."/>
            <person name="Miller A.N."/>
            <person name="Grigoriev I.V."/>
            <person name="Debuchy R."/>
            <person name="Gladieux P."/>
            <person name="Thoren M.H."/>
            <person name="Johannesson H."/>
        </authorList>
    </citation>
    <scope>NUCLEOTIDE SEQUENCE</scope>
    <source>
        <strain evidence="2">CBS 606.72</strain>
    </source>
</reference>
<protein>
    <submittedName>
        <fullName evidence="2">Uncharacterized protein</fullName>
    </submittedName>
</protein>
<evidence type="ECO:0000313" key="2">
    <source>
        <dbReference type="EMBL" id="KAK0622343.1"/>
    </source>
</evidence>
<keyword evidence="3" id="KW-1185">Reference proteome</keyword>
<name>A0AA40C2W4_9PEZI</name>
<evidence type="ECO:0000256" key="1">
    <source>
        <dbReference type="SAM" id="Phobius"/>
    </source>
</evidence>
<keyword evidence="1" id="KW-1133">Transmembrane helix</keyword>
<evidence type="ECO:0000313" key="3">
    <source>
        <dbReference type="Proteomes" id="UP001175000"/>
    </source>
</evidence>